<dbReference type="PANTHER" id="PTHR43382">
    <property type="entry name" value="PROLYL-TRNA SYNTHETASE"/>
    <property type="match status" value="1"/>
</dbReference>
<dbReference type="GO" id="GO:0005737">
    <property type="term" value="C:cytoplasm"/>
    <property type="evidence" value="ECO:0007669"/>
    <property type="project" value="InterPro"/>
</dbReference>
<dbReference type="GO" id="GO:0004827">
    <property type="term" value="F:proline-tRNA ligase activity"/>
    <property type="evidence" value="ECO:0007669"/>
    <property type="project" value="InterPro"/>
</dbReference>
<evidence type="ECO:0000259" key="2">
    <source>
        <dbReference type="Pfam" id="PF03129"/>
    </source>
</evidence>
<dbReference type="EMBL" id="VRMN01000009">
    <property type="protein sequence ID" value="KAA8492371.1"/>
    <property type="molecule type" value="Genomic_DNA"/>
</dbReference>
<reference evidence="4" key="1">
    <citation type="journal article" date="2019" name="Nat. Commun.">
        <title>Expansion of phycobilisome linker gene families in mesophilic red algae.</title>
        <authorList>
            <person name="Lee J."/>
            <person name="Kim D."/>
            <person name="Bhattacharya D."/>
            <person name="Yoon H.S."/>
        </authorList>
    </citation>
    <scope>NUCLEOTIDE SEQUENCE [LARGE SCALE GENOMIC DNA]</scope>
    <source>
        <strain evidence="4">CCMP 1328</strain>
    </source>
</reference>
<feature type="domain" description="Anticodon-binding" evidence="2">
    <location>
        <begin position="112"/>
        <end position="196"/>
    </location>
</feature>
<keyword evidence="3" id="KW-0436">Ligase</keyword>
<comment type="caution">
    <text evidence="3">The sequence shown here is derived from an EMBL/GenBank/DDBJ whole genome shotgun (WGS) entry which is preliminary data.</text>
</comment>
<dbReference type="GO" id="GO:0017101">
    <property type="term" value="C:aminoacyl-tRNA synthetase multienzyme complex"/>
    <property type="evidence" value="ECO:0007669"/>
    <property type="project" value="TreeGrafter"/>
</dbReference>
<dbReference type="SUPFAM" id="SSF52954">
    <property type="entry name" value="Class II aaRS ABD-related"/>
    <property type="match status" value="1"/>
</dbReference>
<feature type="compositionally biased region" description="Basic and acidic residues" evidence="1">
    <location>
        <begin position="28"/>
        <end position="40"/>
    </location>
</feature>
<dbReference type="AlphaFoldDB" id="A0A5J4YLL4"/>
<dbReference type="OrthoDB" id="548194at2759"/>
<dbReference type="GO" id="GO:0006433">
    <property type="term" value="P:prolyl-tRNA aminoacylation"/>
    <property type="evidence" value="ECO:0007669"/>
    <property type="project" value="InterPro"/>
</dbReference>
<gene>
    <name evidence="3" type="ORF">FVE85_7878</name>
</gene>
<dbReference type="Proteomes" id="UP000324585">
    <property type="component" value="Unassembled WGS sequence"/>
</dbReference>
<name>A0A5J4YLL4_PORPP</name>
<proteinExistence type="predicted"/>
<keyword evidence="4" id="KW-1185">Reference proteome</keyword>
<dbReference type="InterPro" id="IPR004154">
    <property type="entry name" value="Anticodon-bd"/>
</dbReference>
<accession>A0A5J4YLL4</accession>
<evidence type="ECO:0000256" key="1">
    <source>
        <dbReference type="SAM" id="MobiDB-lite"/>
    </source>
</evidence>
<feature type="compositionally biased region" description="Basic and acidic residues" evidence="1">
    <location>
        <begin position="48"/>
        <end position="58"/>
    </location>
</feature>
<dbReference type="InterPro" id="IPR036621">
    <property type="entry name" value="Anticodon-bd_dom_sf"/>
</dbReference>
<evidence type="ECO:0000313" key="4">
    <source>
        <dbReference type="Proteomes" id="UP000324585"/>
    </source>
</evidence>
<protein>
    <submittedName>
        <fullName evidence="3">Proline--tRNA ligase</fullName>
    </submittedName>
</protein>
<feature type="region of interest" description="Disordered" evidence="1">
    <location>
        <begin position="1"/>
        <end position="88"/>
    </location>
</feature>
<feature type="compositionally biased region" description="Low complexity" evidence="1">
    <location>
        <begin position="8"/>
        <end position="19"/>
    </location>
</feature>
<organism evidence="3 4">
    <name type="scientific">Porphyridium purpureum</name>
    <name type="common">Red alga</name>
    <name type="synonym">Porphyridium cruentum</name>
    <dbReference type="NCBI Taxonomy" id="35688"/>
    <lineage>
        <taxon>Eukaryota</taxon>
        <taxon>Rhodophyta</taxon>
        <taxon>Bangiophyceae</taxon>
        <taxon>Porphyridiales</taxon>
        <taxon>Porphyridiaceae</taxon>
        <taxon>Porphyridium</taxon>
    </lineage>
</organism>
<dbReference type="PANTHER" id="PTHR43382:SF2">
    <property type="entry name" value="BIFUNCTIONAL GLUTAMATE_PROLINE--TRNA LIGASE"/>
    <property type="match status" value="1"/>
</dbReference>
<dbReference type="GO" id="GO:0005524">
    <property type="term" value="F:ATP binding"/>
    <property type="evidence" value="ECO:0007669"/>
    <property type="project" value="InterPro"/>
</dbReference>
<sequence>MTRKKKIAVATATAVTPAADGKGTKRSGPRERIEKPRSRSEATGPTKPGKEHRRDFFAKRKAGPYLRGSQAKTFPQSREGFTGGAAEAQRTFHEKEIEEEKHNPPPRAADLDVVVIPIYWRNKSGQRELVLPYAEECTRAFEKAGLRVWMDARNRYLPGEKMRHWEMQTPPIRFRVEIGPSEAEQQSFLLAKVHTPGKVADKTSHFKEDISVVARDVLTEKR</sequence>
<evidence type="ECO:0000313" key="3">
    <source>
        <dbReference type="EMBL" id="KAA8492371.1"/>
    </source>
</evidence>
<dbReference type="InterPro" id="IPR004499">
    <property type="entry name" value="Pro-tRNA-ligase_IIa_arc-type"/>
</dbReference>
<dbReference type="Pfam" id="PF03129">
    <property type="entry name" value="HGTP_anticodon"/>
    <property type="match status" value="1"/>
</dbReference>
<dbReference type="Gene3D" id="3.40.50.800">
    <property type="entry name" value="Anticodon-binding domain"/>
    <property type="match status" value="1"/>
</dbReference>